<evidence type="ECO:0000259" key="1">
    <source>
        <dbReference type="Pfam" id="PF12728"/>
    </source>
</evidence>
<dbReference type="RefSeq" id="WP_381171665.1">
    <property type="nucleotide sequence ID" value="NZ_JBHSFK010000008.1"/>
</dbReference>
<evidence type="ECO:0000313" key="3">
    <source>
        <dbReference type="Proteomes" id="UP001595839"/>
    </source>
</evidence>
<dbReference type="Proteomes" id="UP001595839">
    <property type="component" value="Unassembled WGS sequence"/>
</dbReference>
<feature type="domain" description="Helix-turn-helix" evidence="1">
    <location>
        <begin position="27"/>
        <end position="81"/>
    </location>
</feature>
<proteinExistence type="predicted"/>
<comment type="caution">
    <text evidence="2">The sequence shown here is derived from an EMBL/GenBank/DDBJ whole genome shotgun (WGS) entry which is preliminary data.</text>
</comment>
<dbReference type="EMBL" id="JBHSFK010000008">
    <property type="protein sequence ID" value="MFC4500675.1"/>
    <property type="molecule type" value="Genomic_DNA"/>
</dbReference>
<evidence type="ECO:0000313" key="2">
    <source>
        <dbReference type="EMBL" id="MFC4500675.1"/>
    </source>
</evidence>
<keyword evidence="3" id="KW-1185">Reference proteome</keyword>
<dbReference type="InterPro" id="IPR009061">
    <property type="entry name" value="DNA-bd_dom_put_sf"/>
</dbReference>
<organism evidence="2 3">
    <name type="scientific">Streptomyces vulcanius</name>
    <dbReference type="NCBI Taxonomy" id="1441876"/>
    <lineage>
        <taxon>Bacteria</taxon>
        <taxon>Bacillati</taxon>
        <taxon>Actinomycetota</taxon>
        <taxon>Actinomycetes</taxon>
        <taxon>Kitasatosporales</taxon>
        <taxon>Streptomycetaceae</taxon>
        <taxon>Streptomyces</taxon>
    </lineage>
</organism>
<dbReference type="Pfam" id="PF12728">
    <property type="entry name" value="HTH_17"/>
    <property type="match status" value="1"/>
</dbReference>
<dbReference type="SUPFAM" id="SSF46955">
    <property type="entry name" value="Putative DNA-binding domain"/>
    <property type="match status" value="1"/>
</dbReference>
<dbReference type="InterPro" id="IPR041657">
    <property type="entry name" value="HTH_17"/>
</dbReference>
<gene>
    <name evidence="2" type="ORF">ACFPIH_14265</name>
</gene>
<protein>
    <submittedName>
        <fullName evidence="2">Helix-turn-helix transcriptional regulator</fullName>
    </submittedName>
</protein>
<name>A0ABV9APM3_9ACTN</name>
<sequence length="90" mass="9950">MNTTKEIVMADKVEKATKVEKAAEDTLLTPREVHEKYGFSPQTLANWRWTGIGPDYIKQTPGKGGRIKYRRSAIEAWLSAQTVKTGGAAA</sequence>
<reference evidence="3" key="1">
    <citation type="journal article" date="2019" name="Int. J. Syst. Evol. Microbiol.">
        <title>The Global Catalogue of Microorganisms (GCM) 10K type strain sequencing project: providing services to taxonomists for standard genome sequencing and annotation.</title>
        <authorList>
            <consortium name="The Broad Institute Genomics Platform"/>
            <consortium name="The Broad Institute Genome Sequencing Center for Infectious Disease"/>
            <person name="Wu L."/>
            <person name="Ma J."/>
        </authorList>
    </citation>
    <scope>NUCLEOTIDE SEQUENCE [LARGE SCALE GENOMIC DNA]</scope>
    <source>
        <strain evidence="3">CGMCC 4.7177</strain>
    </source>
</reference>
<accession>A0ABV9APM3</accession>